<proteinExistence type="predicted"/>
<organism evidence="2 3">
    <name type="scientific">Parerythrobacter lacustris</name>
    <dbReference type="NCBI Taxonomy" id="2969984"/>
    <lineage>
        <taxon>Bacteria</taxon>
        <taxon>Pseudomonadati</taxon>
        <taxon>Pseudomonadota</taxon>
        <taxon>Alphaproteobacteria</taxon>
        <taxon>Sphingomonadales</taxon>
        <taxon>Erythrobacteraceae</taxon>
        <taxon>Parerythrobacter</taxon>
    </lineage>
</organism>
<dbReference type="Proteomes" id="UP001206067">
    <property type="component" value="Unassembled WGS sequence"/>
</dbReference>
<comment type="caution">
    <text evidence="2">The sequence shown here is derived from an EMBL/GenBank/DDBJ whole genome shotgun (WGS) entry which is preliminary data.</text>
</comment>
<feature type="signal peptide" evidence="1">
    <location>
        <begin position="1"/>
        <end position="24"/>
    </location>
</feature>
<protein>
    <recommendedName>
        <fullName evidence="4">DUF541 domain-containing protein</fullName>
    </recommendedName>
</protein>
<dbReference type="PROSITE" id="PS00430">
    <property type="entry name" value="TONB_DEPENDENT_REC_1"/>
    <property type="match status" value="1"/>
</dbReference>
<feature type="chain" id="PRO_5046231699" description="DUF541 domain-containing protein" evidence="1">
    <location>
        <begin position="25"/>
        <end position="240"/>
    </location>
</feature>
<sequence>MNSLKFAIGLVASVGATVPTVATAQSENTVVVTGSRSARASNFQYYDNNQAAIGYTRKADYFVTPIFVNSDSRSDELRREELFAMLRATIERAEREGISLVAGDYELMPLTAENMQDLPVLGGGRPDTSRVTFYARVPVQGTTSRADAAMARIAAFTKAVPVTGRSFIETGQTSLALNNPDQYRVDVVRAVAEESRRYAALFGNDYGIEIRGLDSELFWQQASETEVFLYIKHNFVIRPK</sequence>
<evidence type="ECO:0008006" key="4">
    <source>
        <dbReference type="Google" id="ProtNLM"/>
    </source>
</evidence>
<gene>
    <name evidence="2" type="ORF">NSO95_09440</name>
</gene>
<reference evidence="2 3" key="1">
    <citation type="submission" date="2022-08" db="EMBL/GenBank/DDBJ databases">
        <title>Polyphasic taxonomy analysis of Qipengyuania sp.RS5-5.</title>
        <authorList>
            <person name="Xamxidin M."/>
            <person name="Wu M."/>
        </authorList>
    </citation>
    <scope>NUCLEOTIDE SEQUENCE [LARGE SCALE GENOMIC DNA]</scope>
    <source>
        <strain evidence="2 3">RS5-5</strain>
    </source>
</reference>
<evidence type="ECO:0000313" key="2">
    <source>
        <dbReference type="EMBL" id="MCR2834165.1"/>
    </source>
</evidence>
<dbReference type="EMBL" id="JANKHH010000005">
    <property type="protein sequence ID" value="MCR2834165.1"/>
    <property type="molecule type" value="Genomic_DNA"/>
</dbReference>
<accession>A0ABT1XU27</accession>
<evidence type="ECO:0000313" key="3">
    <source>
        <dbReference type="Proteomes" id="UP001206067"/>
    </source>
</evidence>
<dbReference type="InterPro" id="IPR010916">
    <property type="entry name" value="TonB_box_CS"/>
</dbReference>
<keyword evidence="1" id="KW-0732">Signal</keyword>
<name>A0ABT1XU27_9SPHN</name>
<dbReference type="RefSeq" id="WP_257595969.1">
    <property type="nucleotide sequence ID" value="NZ_JANKHH010000005.1"/>
</dbReference>
<evidence type="ECO:0000256" key="1">
    <source>
        <dbReference type="SAM" id="SignalP"/>
    </source>
</evidence>
<keyword evidence="3" id="KW-1185">Reference proteome</keyword>